<feature type="domain" description="Multidrug resistance protein MdtA-like barrel-sandwich hybrid" evidence="5">
    <location>
        <begin position="57"/>
        <end position="192"/>
    </location>
</feature>
<dbReference type="Proteomes" id="UP000233387">
    <property type="component" value="Unassembled WGS sequence"/>
</dbReference>
<dbReference type="Gene3D" id="2.40.50.100">
    <property type="match status" value="1"/>
</dbReference>
<dbReference type="RefSeq" id="WP_101358936.1">
    <property type="nucleotide sequence ID" value="NZ_NKXO01000025.1"/>
</dbReference>
<dbReference type="GO" id="GO:0022857">
    <property type="term" value="F:transmembrane transporter activity"/>
    <property type="evidence" value="ECO:0007669"/>
    <property type="project" value="InterPro"/>
</dbReference>
<dbReference type="Pfam" id="PF25917">
    <property type="entry name" value="BSH_RND"/>
    <property type="match status" value="1"/>
</dbReference>
<sequence length="373" mass="41894">MYKNFLGALLLGTIFFIACTKENQEQQTPIPLSVVQVKEQDVEDYEYYVADIQAVKNVEIRTKVAGFLEQIFVDEGKKVSKGQPLFKINDLEYKAEVATANANLQTATAEAHTAEIEVERVKLLVDKKVVSEVELKMAEAKWKASLAKVEEARAELQKAELKLSYTIIHAPFDGLIDRIPLKIGSLLQEGTLLTTISDNSYMYAYFKITENEYLEYMKKRQLDTSIKQQVVKLVLSNNSVYAHEGVIETLEGDFEGGSGSIAFRAKFPNPDRLLKHGATGKVLASKKIQKSILIPQKAVMEIQDKNYVFVLDKNNKTQLRSFIPLKRRENFYIVKSGLKVGEKIVVEGIQGLKEGVSINPKIISVDSLLAENL</sequence>
<accession>A0A2N3IDA4</accession>
<comment type="caution">
    <text evidence="8">The sequence shown here is derived from an EMBL/GenBank/DDBJ whole genome shotgun (WGS) entry which is preliminary data.</text>
</comment>
<feature type="domain" description="Multidrug resistance protein MdtA-like C-terminal permuted SH3" evidence="7">
    <location>
        <begin position="292"/>
        <end position="350"/>
    </location>
</feature>
<dbReference type="PANTHER" id="PTHR30158:SF23">
    <property type="entry name" value="MULTIDRUG RESISTANCE PROTEIN MEXA"/>
    <property type="match status" value="1"/>
</dbReference>
<comment type="subcellular location">
    <subcellularLocation>
        <location evidence="1">Cell envelope</location>
    </subcellularLocation>
</comment>
<comment type="similarity">
    <text evidence="2">Belongs to the membrane fusion protein (MFP) (TC 8.A.1) family.</text>
</comment>
<dbReference type="InterPro" id="IPR006143">
    <property type="entry name" value="RND_pump_MFP"/>
</dbReference>
<evidence type="ECO:0000259" key="7">
    <source>
        <dbReference type="Pfam" id="PF25967"/>
    </source>
</evidence>
<evidence type="ECO:0000259" key="5">
    <source>
        <dbReference type="Pfam" id="PF25917"/>
    </source>
</evidence>
<dbReference type="SUPFAM" id="SSF111369">
    <property type="entry name" value="HlyD-like secretion proteins"/>
    <property type="match status" value="1"/>
</dbReference>
<feature type="domain" description="Multidrug resistance protein MdtA-like alpha-helical hairpin" evidence="4">
    <location>
        <begin position="98"/>
        <end position="166"/>
    </location>
</feature>
<dbReference type="Gene3D" id="1.10.287.470">
    <property type="entry name" value="Helix hairpin bin"/>
    <property type="match status" value="1"/>
</dbReference>
<keyword evidence="9" id="KW-1185">Reference proteome</keyword>
<evidence type="ECO:0000256" key="2">
    <source>
        <dbReference type="ARBA" id="ARBA00009477"/>
    </source>
</evidence>
<dbReference type="Pfam" id="PF25967">
    <property type="entry name" value="RND-MFP_C"/>
    <property type="match status" value="1"/>
</dbReference>
<keyword evidence="3" id="KW-0175">Coiled coil</keyword>
<evidence type="ECO:0000259" key="4">
    <source>
        <dbReference type="Pfam" id="PF25876"/>
    </source>
</evidence>
<dbReference type="GO" id="GO:0046677">
    <property type="term" value="P:response to antibiotic"/>
    <property type="evidence" value="ECO:0007669"/>
    <property type="project" value="TreeGrafter"/>
</dbReference>
<dbReference type="AlphaFoldDB" id="A0A2N3IDA4"/>
<dbReference type="InterPro" id="IPR058627">
    <property type="entry name" value="MdtA-like_C"/>
</dbReference>
<feature type="domain" description="Multidrug resistance protein MdtA-like beta-barrel" evidence="6">
    <location>
        <begin position="208"/>
        <end position="280"/>
    </location>
</feature>
<dbReference type="Gene3D" id="2.40.420.20">
    <property type="match status" value="1"/>
</dbReference>
<evidence type="ECO:0000313" key="9">
    <source>
        <dbReference type="Proteomes" id="UP000233387"/>
    </source>
</evidence>
<dbReference type="Gene3D" id="2.40.30.170">
    <property type="match status" value="1"/>
</dbReference>
<protein>
    <submittedName>
        <fullName evidence="8">Efflux transporter, RND family, MFP subunit</fullName>
    </submittedName>
</protein>
<reference evidence="8 9" key="1">
    <citation type="submission" date="2017-06" db="EMBL/GenBank/DDBJ databases">
        <title>Raineya orbicola gen. nov., sp. nov. a slightly thermophilic bacterium of the phylum Bacteroidetes and the description of Raineyaceae fam. nov.</title>
        <authorList>
            <person name="Albuquerque L."/>
            <person name="Polonia A.R.M."/>
            <person name="Barroso C."/>
            <person name="Froufe H.J.C."/>
            <person name="Lage O."/>
            <person name="Lobo-Da-Cunha A."/>
            <person name="Egas C."/>
            <person name="Da Costa M.S."/>
        </authorList>
    </citation>
    <scope>NUCLEOTIDE SEQUENCE [LARGE SCALE GENOMIC DNA]</scope>
    <source>
        <strain evidence="8 9">SPSPC-11</strain>
    </source>
</reference>
<dbReference type="Pfam" id="PF25944">
    <property type="entry name" value="Beta-barrel_RND"/>
    <property type="match status" value="1"/>
</dbReference>
<dbReference type="EMBL" id="NKXO01000025">
    <property type="protein sequence ID" value="PKQ68301.1"/>
    <property type="molecule type" value="Genomic_DNA"/>
</dbReference>
<evidence type="ECO:0000256" key="3">
    <source>
        <dbReference type="SAM" id="Coils"/>
    </source>
</evidence>
<evidence type="ECO:0000256" key="1">
    <source>
        <dbReference type="ARBA" id="ARBA00004196"/>
    </source>
</evidence>
<dbReference type="Pfam" id="PF25876">
    <property type="entry name" value="HH_MFP_RND"/>
    <property type="match status" value="1"/>
</dbReference>
<dbReference type="GO" id="GO:0030313">
    <property type="term" value="C:cell envelope"/>
    <property type="evidence" value="ECO:0007669"/>
    <property type="project" value="UniProtKB-SubCell"/>
</dbReference>
<dbReference type="OrthoDB" id="9801814at2"/>
<name>A0A2N3IDA4_9BACT</name>
<organism evidence="8 9">
    <name type="scientific">Raineya orbicola</name>
    <dbReference type="NCBI Taxonomy" id="2016530"/>
    <lineage>
        <taxon>Bacteria</taxon>
        <taxon>Pseudomonadati</taxon>
        <taxon>Bacteroidota</taxon>
        <taxon>Cytophagia</taxon>
        <taxon>Cytophagales</taxon>
        <taxon>Raineyaceae</taxon>
        <taxon>Raineya</taxon>
    </lineage>
</organism>
<dbReference type="InterPro" id="IPR058624">
    <property type="entry name" value="MdtA-like_HH"/>
</dbReference>
<gene>
    <name evidence="8" type="ORF">Rain11_1665</name>
</gene>
<dbReference type="InterPro" id="IPR058625">
    <property type="entry name" value="MdtA-like_BSH"/>
</dbReference>
<dbReference type="InterPro" id="IPR058626">
    <property type="entry name" value="MdtA-like_b-barrel"/>
</dbReference>
<dbReference type="PANTHER" id="PTHR30158">
    <property type="entry name" value="ACRA/E-RELATED COMPONENT OF DRUG EFFLUX TRANSPORTER"/>
    <property type="match status" value="1"/>
</dbReference>
<evidence type="ECO:0000259" key="6">
    <source>
        <dbReference type="Pfam" id="PF25944"/>
    </source>
</evidence>
<dbReference type="PROSITE" id="PS51257">
    <property type="entry name" value="PROKAR_LIPOPROTEIN"/>
    <property type="match status" value="1"/>
</dbReference>
<proteinExistence type="inferred from homology"/>
<evidence type="ECO:0000313" key="8">
    <source>
        <dbReference type="EMBL" id="PKQ68301.1"/>
    </source>
</evidence>
<dbReference type="GO" id="GO:0005886">
    <property type="term" value="C:plasma membrane"/>
    <property type="evidence" value="ECO:0007669"/>
    <property type="project" value="TreeGrafter"/>
</dbReference>
<feature type="coiled-coil region" evidence="3">
    <location>
        <begin position="97"/>
        <end position="162"/>
    </location>
</feature>
<dbReference type="NCBIfam" id="TIGR01730">
    <property type="entry name" value="RND_mfp"/>
    <property type="match status" value="1"/>
</dbReference>